<protein>
    <submittedName>
        <fullName evidence="9">Cation diffusion facilitator family transporter</fullName>
    </submittedName>
</protein>
<evidence type="ECO:0000256" key="1">
    <source>
        <dbReference type="ARBA" id="ARBA00004141"/>
    </source>
</evidence>
<dbReference type="InterPro" id="IPR027469">
    <property type="entry name" value="Cation_efflux_TMD_sf"/>
</dbReference>
<dbReference type="Gene3D" id="3.30.70.1350">
    <property type="entry name" value="Cation efflux protein, cytoplasmic domain"/>
    <property type="match status" value="1"/>
</dbReference>
<feature type="domain" description="Cation efflux protein cytoplasmic" evidence="8">
    <location>
        <begin position="200"/>
        <end position="273"/>
    </location>
</feature>
<evidence type="ECO:0000259" key="7">
    <source>
        <dbReference type="Pfam" id="PF01545"/>
    </source>
</evidence>
<dbReference type="SUPFAM" id="SSF160240">
    <property type="entry name" value="Cation efflux protein cytoplasmic domain-like"/>
    <property type="match status" value="1"/>
</dbReference>
<keyword evidence="2" id="KW-0813">Transport</keyword>
<dbReference type="PANTHER" id="PTHR43840:SF15">
    <property type="entry name" value="MITOCHONDRIAL METAL TRANSPORTER 1-RELATED"/>
    <property type="match status" value="1"/>
</dbReference>
<dbReference type="HOGENOM" id="CLU_989083_0_0_2"/>
<dbReference type="PANTHER" id="PTHR43840">
    <property type="entry name" value="MITOCHONDRIAL METAL TRANSPORTER 1-RELATED"/>
    <property type="match status" value="1"/>
</dbReference>
<name>E0SNK5_IGNAA</name>
<keyword evidence="4 6" id="KW-1133">Transmembrane helix</keyword>
<evidence type="ECO:0000256" key="6">
    <source>
        <dbReference type="SAM" id="Phobius"/>
    </source>
</evidence>
<dbReference type="BioCyc" id="IAGG583356:GHAH-969-MONOMER"/>
<evidence type="ECO:0000256" key="2">
    <source>
        <dbReference type="ARBA" id="ARBA00022448"/>
    </source>
</evidence>
<reference evidence="9 10" key="1">
    <citation type="journal article" date="2010" name="Stand. Genomic Sci.">
        <title>Complete genome sequence of Ignisphaera aggregans type strain (AQ1.S1).</title>
        <authorList>
            <person name="Goker M."/>
            <person name="Held B."/>
            <person name="Lapidus A."/>
            <person name="Nolan M."/>
            <person name="Spring S."/>
            <person name="Yasawong M."/>
            <person name="Lucas S."/>
            <person name="Glavina Del Rio T."/>
            <person name="Tice H."/>
            <person name="Cheng J.F."/>
            <person name="Goodwin L."/>
            <person name="Tapia R."/>
            <person name="Pitluck S."/>
            <person name="Liolios K."/>
            <person name="Ivanova N."/>
            <person name="Mavromatis K."/>
            <person name="Mikhailova N."/>
            <person name="Pati A."/>
            <person name="Chen A."/>
            <person name="Palaniappan K."/>
            <person name="Brambilla E."/>
            <person name="Land M."/>
            <person name="Hauser L."/>
            <person name="Chang Y.J."/>
            <person name="Jeffries C.D."/>
            <person name="Brettin T."/>
            <person name="Detter J.C."/>
            <person name="Han C."/>
            <person name="Rohde M."/>
            <person name="Sikorski J."/>
            <person name="Woyke T."/>
            <person name="Bristow J."/>
            <person name="Eisen J.A."/>
            <person name="Markowitz V."/>
            <person name="Hugenholtz P."/>
            <person name="Kyrpides N.C."/>
            <person name="Klenk H.P."/>
        </authorList>
    </citation>
    <scope>NUCLEOTIDE SEQUENCE [LARGE SCALE GENOMIC DNA]</scope>
    <source>
        <strain evidence="10">DSM 17230 / JCM 13409 / AQ1.S1</strain>
    </source>
</reference>
<dbReference type="AlphaFoldDB" id="E0SNK5"/>
<dbReference type="STRING" id="583356.Igag_0986"/>
<keyword evidence="5 6" id="KW-0472">Membrane</keyword>
<dbReference type="InterPro" id="IPR036837">
    <property type="entry name" value="Cation_efflux_CTD_sf"/>
</dbReference>
<feature type="domain" description="Cation efflux protein transmembrane" evidence="7">
    <location>
        <begin position="10"/>
        <end position="193"/>
    </location>
</feature>
<sequence>MKMSNSIKDIIIVIILSILGGIFKILGGLLGNSKSVFVDAMTSIANTISILLIYKYFRMSLEPPDRDHLYGHHRLALGGSISTLLLYSFVGGIILLDIVEGLGTTYTVYIYAPIFATLGMAPYLIGIAISRRIGGSAILYARFTVIELIEGLTTVFASLGGVFVSYIIDFVGAIALASYLFIELVKSFREILSLVSDEAPKEIVEKVRESIEKYGVEFDKIRIRRIVEDVYHGDIVLKLPPNTDIETAHRIADSIENDLKKNLGIDVTIHIEPNEGNGNW</sequence>
<dbReference type="GO" id="GO:0016020">
    <property type="term" value="C:membrane"/>
    <property type="evidence" value="ECO:0007669"/>
    <property type="project" value="UniProtKB-SubCell"/>
</dbReference>
<feature type="transmembrane region" description="Helical" evidence="6">
    <location>
        <begin position="12"/>
        <end position="30"/>
    </location>
</feature>
<evidence type="ECO:0000256" key="3">
    <source>
        <dbReference type="ARBA" id="ARBA00022692"/>
    </source>
</evidence>
<gene>
    <name evidence="9" type="ordered locus">Igag_0986</name>
</gene>
<dbReference type="Proteomes" id="UP000001304">
    <property type="component" value="Chromosome"/>
</dbReference>
<feature type="transmembrane region" description="Helical" evidence="6">
    <location>
        <begin position="163"/>
        <end position="182"/>
    </location>
</feature>
<evidence type="ECO:0000256" key="5">
    <source>
        <dbReference type="ARBA" id="ARBA00023136"/>
    </source>
</evidence>
<evidence type="ECO:0000259" key="8">
    <source>
        <dbReference type="Pfam" id="PF16916"/>
    </source>
</evidence>
<keyword evidence="3 6" id="KW-0812">Transmembrane</keyword>
<evidence type="ECO:0000256" key="4">
    <source>
        <dbReference type="ARBA" id="ARBA00022989"/>
    </source>
</evidence>
<feature type="transmembrane region" description="Helical" evidence="6">
    <location>
        <begin position="137"/>
        <end position="157"/>
    </location>
</feature>
<dbReference type="Gene3D" id="1.20.1510.10">
    <property type="entry name" value="Cation efflux protein transmembrane domain"/>
    <property type="match status" value="1"/>
</dbReference>
<dbReference type="InterPro" id="IPR058533">
    <property type="entry name" value="Cation_efflux_TM"/>
</dbReference>
<comment type="subcellular location">
    <subcellularLocation>
        <location evidence="1">Membrane</location>
        <topology evidence="1">Multi-pass membrane protein</topology>
    </subcellularLocation>
</comment>
<dbReference type="KEGG" id="iag:Igag_0986"/>
<keyword evidence="10" id="KW-1185">Reference proteome</keyword>
<organism evidence="9 10">
    <name type="scientific">Ignisphaera aggregans (strain DSM 17230 / JCM 13409 / AQ1.S1)</name>
    <dbReference type="NCBI Taxonomy" id="583356"/>
    <lineage>
        <taxon>Archaea</taxon>
        <taxon>Thermoproteota</taxon>
        <taxon>Thermoprotei</taxon>
        <taxon>Desulfurococcales</taxon>
        <taxon>Desulfurococcaceae</taxon>
        <taxon>Ignisphaera</taxon>
    </lineage>
</organism>
<dbReference type="Pfam" id="PF01545">
    <property type="entry name" value="Cation_efflux"/>
    <property type="match status" value="1"/>
</dbReference>
<dbReference type="GO" id="GO:0008324">
    <property type="term" value="F:monoatomic cation transmembrane transporter activity"/>
    <property type="evidence" value="ECO:0007669"/>
    <property type="project" value="InterPro"/>
</dbReference>
<accession>E0SNK5</accession>
<dbReference type="InterPro" id="IPR050291">
    <property type="entry name" value="CDF_Transporter"/>
</dbReference>
<dbReference type="SUPFAM" id="SSF161111">
    <property type="entry name" value="Cation efflux protein transmembrane domain-like"/>
    <property type="match status" value="1"/>
</dbReference>
<proteinExistence type="predicted"/>
<dbReference type="EMBL" id="CP002098">
    <property type="protein sequence ID" value="ADM27801.1"/>
    <property type="molecule type" value="Genomic_DNA"/>
</dbReference>
<evidence type="ECO:0000313" key="9">
    <source>
        <dbReference type="EMBL" id="ADM27801.1"/>
    </source>
</evidence>
<feature type="transmembrane region" description="Helical" evidence="6">
    <location>
        <begin position="108"/>
        <end position="130"/>
    </location>
</feature>
<dbReference type="InterPro" id="IPR027470">
    <property type="entry name" value="Cation_efflux_CTD"/>
</dbReference>
<dbReference type="Pfam" id="PF16916">
    <property type="entry name" value="ZT_dimer"/>
    <property type="match status" value="1"/>
</dbReference>
<evidence type="ECO:0000313" key="10">
    <source>
        <dbReference type="Proteomes" id="UP000001304"/>
    </source>
</evidence>
<feature type="transmembrane region" description="Helical" evidence="6">
    <location>
        <begin position="75"/>
        <end position="96"/>
    </location>
</feature>